<evidence type="ECO:0000256" key="1">
    <source>
        <dbReference type="SAM" id="Phobius"/>
    </source>
</evidence>
<feature type="transmembrane region" description="Helical" evidence="1">
    <location>
        <begin position="12"/>
        <end position="35"/>
    </location>
</feature>
<comment type="caution">
    <text evidence="2">The sequence shown here is derived from an EMBL/GenBank/DDBJ whole genome shotgun (WGS) entry which is preliminary data.</text>
</comment>
<dbReference type="RefSeq" id="WP_276235296.1">
    <property type="nucleotide sequence ID" value="NZ_CP119802.1"/>
</dbReference>
<dbReference type="EMBL" id="JBHTAP010000001">
    <property type="protein sequence ID" value="MFC7234294.1"/>
    <property type="molecule type" value="Genomic_DNA"/>
</dbReference>
<organism evidence="2 3">
    <name type="scientific">Halosegnis marinus</name>
    <dbReference type="NCBI Taxonomy" id="3034023"/>
    <lineage>
        <taxon>Archaea</taxon>
        <taxon>Methanobacteriati</taxon>
        <taxon>Methanobacteriota</taxon>
        <taxon>Stenosarchaea group</taxon>
        <taxon>Halobacteria</taxon>
        <taxon>Halobacteriales</taxon>
        <taxon>Natronomonadaceae</taxon>
        <taxon>Halosegnis</taxon>
    </lineage>
</organism>
<dbReference type="Proteomes" id="UP001596398">
    <property type="component" value="Unassembled WGS sequence"/>
</dbReference>
<dbReference type="GeneID" id="79265961"/>
<evidence type="ECO:0000313" key="3">
    <source>
        <dbReference type="Proteomes" id="UP001596398"/>
    </source>
</evidence>
<keyword evidence="1" id="KW-0812">Transmembrane</keyword>
<proteinExistence type="predicted"/>
<evidence type="ECO:0000313" key="2">
    <source>
        <dbReference type="EMBL" id="MFC7234294.1"/>
    </source>
</evidence>
<feature type="transmembrane region" description="Helical" evidence="1">
    <location>
        <begin position="47"/>
        <end position="70"/>
    </location>
</feature>
<keyword evidence="3" id="KW-1185">Reference proteome</keyword>
<gene>
    <name evidence="2" type="ORF">ACFQJ4_03080</name>
</gene>
<dbReference type="AlphaFoldDB" id="A0ABD5ZM87"/>
<name>A0ABD5ZM87_9EURY</name>
<protein>
    <recommendedName>
        <fullName evidence="4">MFS transporter</fullName>
    </recommendedName>
</protein>
<accession>A0ABD5ZM87</accession>
<keyword evidence="1" id="KW-0472">Membrane</keyword>
<reference evidence="2 3" key="1">
    <citation type="journal article" date="2019" name="Int. J. Syst. Evol. Microbiol.">
        <title>The Global Catalogue of Microorganisms (GCM) 10K type strain sequencing project: providing services to taxonomists for standard genome sequencing and annotation.</title>
        <authorList>
            <consortium name="The Broad Institute Genomics Platform"/>
            <consortium name="The Broad Institute Genome Sequencing Center for Infectious Disease"/>
            <person name="Wu L."/>
            <person name="Ma J."/>
        </authorList>
    </citation>
    <scope>NUCLEOTIDE SEQUENCE [LARGE SCALE GENOMIC DNA]</scope>
    <source>
        <strain evidence="2 3">DT85</strain>
    </source>
</reference>
<keyword evidence="1" id="KW-1133">Transmembrane helix</keyword>
<evidence type="ECO:0008006" key="4">
    <source>
        <dbReference type="Google" id="ProtNLM"/>
    </source>
</evidence>
<sequence>MEPFRSAHSPPEALLAVACLLAGLGFGITGLSLFADAAAGSLSTADARALAALAPAVVGAVLTTTGGWLFGRLP</sequence>